<reference evidence="4 5" key="1">
    <citation type="submission" date="2017-09" db="EMBL/GenBank/DDBJ databases">
        <title>Arcobacter canalis sp. nov., a new species isolated from a water canal contaminated with urban sewage.</title>
        <authorList>
            <person name="Perez-Cataluna A."/>
            <person name="Salas-Masso N."/>
            <person name="Figueras M.J."/>
        </authorList>
    </citation>
    <scope>NUCLEOTIDE SEQUENCE [LARGE SCALE GENOMIC DNA]</scope>
    <source>
        <strain evidence="4 5">F98-3</strain>
    </source>
</reference>
<feature type="domain" description="Response regulatory" evidence="2">
    <location>
        <begin position="12"/>
        <end position="127"/>
    </location>
</feature>
<evidence type="ECO:0000313" key="3">
    <source>
        <dbReference type="EMBL" id="AXX91494.1"/>
    </source>
</evidence>
<dbReference type="SMART" id="SM00448">
    <property type="entry name" value="REC"/>
    <property type="match status" value="1"/>
</dbReference>
<evidence type="ECO:0000313" key="6">
    <source>
        <dbReference type="Proteomes" id="UP000262712"/>
    </source>
</evidence>
<reference evidence="3 6" key="2">
    <citation type="submission" date="2018-08" db="EMBL/GenBank/DDBJ databases">
        <title>Complete genome of the Arcobacter molluscorum type strain LMG 25693.</title>
        <authorList>
            <person name="Miller W.G."/>
            <person name="Yee E."/>
            <person name="Bono J.L."/>
        </authorList>
    </citation>
    <scope>NUCLEOTIDE SEQUENCE [LARGE SCALE GENOMIC DNA]</scope>
    <source>
        <strain evidence="3 6">CECT 7696</strain>
    </source>
</reference>
<evidence type="ECO:0000259" key="2">
    <source>
        <dbReference type="PROSITE" id="PS50110"/>
    </source>
</evidence>
<name>A0A2G1DGL2_9BACT</name>
<dbReference type="PROSITE" id="PS50110">
    <property type="entry name" value="RESPONSE_REGULATORY"/>
    <property type="match status" value="1"/>
</dbReference>
<dbReference type="SUPFAM" id="SSF52172">
    <property type="entry name" value="CheY-like"/>
    <property type="match status" value="1"/>
</dbReference>
<dbReference type="PANTHER" id="PTHR43228">
    <property type="entry name" value="TWO-COMPONENT RESPONSE REGULATOR"/>
    <property type="match status" value="1"/>
</dbReference>
<dbReference type="EMBL" id="CP032098">
    <property type="protein sequence ID" value="AXX91494.1"/>
    <property type="molecule type" value="Genomic_DNA"/>
</dbReference>
<sequence length="134" mass="15564">MQKKIEKLRKLKLLFVEDEKDLIEIISDTLRKLEANFLTAHNGKEALDLVEQNDDIDAIITDINMPILNGIEMIKILKDKKPYLPVIIMSAHTENEYRQKANEYGVKDYLLKPFDFIKFIDLITSMKLGKNGNK</sequence>
<gene>
    <name evidence="3" type="ORF">AMOL_0478</name>
    <name evidence="4" type="ORF">CPU12_09790</name>
</gene>
<dbReference type="Gene3D" id="3.40.50.2300">
    <property type="match status" value="1"/>
</dbReference>
<dbReference type="EMBL" id="NXFY01000015">
    <property type="protein sequence ID" value="PHO17580.1"/>
    <property type="molecule type" value="Genomic_DNA"/>
</dbReference>
<keyword evidence="1" id="KW-0597">Phosphoprotein</keyword>
<proteinExistence type="predicted"/>
<dbReference type="RefSeq" id="WP_099342937.1">
    <property type="nucleotide sequence ID" value="NZ_CP032098.1"/>
</dbReference>
<feature type="modified residue" description="4-aspartylphosphate" evidence="1">
    <location>
        <position position="62"/>
    </location>
</feature>
<keyword evidence="5" id="KW-1185">Reference proteome</keyword>
<dbReference type="Pfam" id="PF00072">
    <property type="entry name" value="Response_reg"/>
    <property type="match status" value="1"/>
</dbReference>
<organism evidence="4 5">
    <name type="scientific">Malaciobacter molluscorum LMG 25693</name>
    <dbReference type="NCBI Taxonomy" id="870501"/>
    <lineage>
        <taxon>Bacteria</taxon>
        <taxon>Pseudomonadati</taxon>
        <taxon>Campylobacterota</taxon>
        <taxon>Epsilonproteobacteria</taxon>
        <taxon>Campylobacterales</taxon>
        <taxon>Arcobacteraceae</taxon>
        <taxon>Malaciobacter</taxon>
    </lineage>
</organism>
<dbReference type="Proteomes" id="UP000262712">
    <property type="component" value="Chromosome"/>
</dbReference>
<dbReference type="InterPro" id="IPR011006">
    <property type="entry name" value="CheY-like_superfamily"/>
</dbReference>
<dbReference type="AlphaFoldDB" id="A0A2G1DGL2"/>
<dbReference type="KEGG" id="amol:AMOL_0478"/>
<evidence type="ECO:0000256" key="1">
    <source>
        <dbReference type="PROSITE-ProRule" id="PRU00169"/>
    </source>
</evidence>
<dbReference type="Proteomes" id="UP000221222">
    <property type="component" value="Unassembled WGS sequence"/>
</dbReference>
<dbReference type="InterPro" id="IPR001789">
    <property type="entry name" value="Sig_transdc_resp-reg_receiver"/>
</dbReference>
<protein>
    <submittedName>
        <fullName evidence="3">Signal transduction response regulator</fullName>
    </submittedName>
</protein>
<dbReference type="PANTHER" id="PTHR43228:SF1">
    <property type="entry name" value="TWO-COMPONENT RESPONSE REGULATOR ARR22"/>
    <property type="match status" value="1"/>
</dbReference>
<evidence type="ECO:0000313" key="4">
    <source>
        <dbReference type="EMBL" id="PHO17580.1"/>
    </source>
</evidence>
<dbReference type="GO" id="GO:0000160">
    <property type="term" value="P:phosphorelay signal transduction system"/>
    <property type="evidence" value="ECO:0007669"/>
    <property type="project" value="InterPro"/>
</dbReference>
<accession>A0A2G1DGL2</accession>
<dbReference type="InterPro" id="IPR052048">
    <property type="entry name" value="ST_Response_Regulator"/>
</dbReference>
<evidence type="ECO:0000313" key="5">
    <source>
        <dbReference type="Proteomes" id="UP000221222"/>
    </source>
</evidence>